<proteinExistence type="predicted"/>
<sequence>MSRQINESCTASKYIQEEHIKHTTKSKTYKLDILYNEDSVHHWKIVISISNFGPDHLCPSIGLLSMPSHHSTDKYVRRNISLMVQLKYI</sequence>
<name>A0A2P2IMK8_RHIMU</name>
<organism evidence="1">
    <name type="scientific">Rhizophora mucronata</name>
    <name type="common">Asiatic mangrove</name>
    <dbReference type="NCBI Taxonomy" id="61149"/>
    <lineage>
        <taxon>Eukaryota</taxon>
        <taxon>Viridiplantae</taxon>
        <taxon>Streptophyta</taxon>
        <taxon>Embryophyta</taxon>
        <taxon>Tracheophyta</taxon>
        <taxon>Spermatophyta</taxon>
        <taxon>Magnoliopsida</taxon>
        <taxon>eudicotyledons</taxon>
        <taxon>Gunneridae</taxon>
        <taxon>Pentapetalae</taxon>
        <taxon>rosids</taxon>
        <taxon>fabids</taxon>
        <taxon>Malpighiales</taxon>
        <taxon>Rhizophoraceae</taxon>
        <taxon>Rhizophora</taxon>
    </lineage>
</organism>
<reference evidence="1" key="1">
    <citation type="submission" date="2018-02" db="EMBL/GenBank/DDBJ databases">
        <title>Rhizophora mucronata_Transcriptome.</title>
        <authorList>
            <person name="Meera S.P."/>
            <person name="Sreeshan A."/>
            <person name="Augustine A."/>
        </authorList>
    </citation>
    <scope>NUCLEOTIDE SEQUENCE</scope>
    <source>
        <tissue evidence="1">Leaf</tissue>
    </source>
</reference>
<dbReference type="EMBL" id="GGEC01001926">
    <property type="protein sequence ID" value="MBW82409.1"/>
    <property type="molecule type" value="Transcribed_RNA"/>
</dbReference>
<accession>A0A2P2IMK8</accession>
<dbReference type="AlphaFoldDB" id="A0A2P2IMK8"/>
<dbReference type="EMBL" id="GGEC01001925">
    <property type="protein sequence ID" value="MBW82408.1"/>
    <property type="molecule type" value="Transcribed_RNA"/>
</dbReference>
<protein>
    <submittedName>
        <fullName evidence="1">Uncharacterized protein</fullName>
    </submittedName>
</protein>
<evidence type="ECO:0000313" key="1">
    <source>
        <dbReference type="EMBL" id="MBW82408.1"/>
    </source>
</evidence>